<feature type="transmembrane region" description="Helical" evidence="2">
    <location>
        <begin position="346"/>
        <end position="366"/>
    </location>
</feature>
<feature type="transmembrane region" description="Helical" evidence="2">
    <location>
        <begin position="45"/>
        <end position="68"/>
    </location>
</feature>
<accession>A0ABD6XPU1</accession>
<sequence>MLRLKLSGKYREIVHTSFPFMLLMMSQSINSIVDMFIVGHIGMDAIAAVGLCGFIFSIMTSGITGIMISVQTEVAKSVGSNRSDMAINALHSAMIVAVLLGAAVIGLSYLLPSVLILFIHDHDLLENCISYLHMLSFAAPAIGMVRAFRGYYAAIGENRISVIIILLIYFFNFIIGFTLVYLGYGISGAGTGTSLAFYIGAFSFLISGRFLPQEYHFFKIHDAFSKIKSISLLSFYAGSQQLFFSGGFAVMFVIAGQMNSPSLAVITVLNNLMLLSITPLIGIGMASAVYVSKSIGSGKLKDAEEWGNIALKMGMVIFIIQMLILINPHQVMSVFIKDISIVNDYVWLFKITVIMVISEVFAQILKFSMFGAGYNKKIAITTIPLQWFVFIPSALYFCVYHHYDIAFLWFLFLTYRAIEAICLFIIWKKKNWLPADSEYKPQETVN</sequence>
<keyword evidence="1" id="KW-0813">Transport</keyword>
<evidence type="ECO:0000256" key="1">
    <source>
        <dbReference type="ARBA" id="ARBA00022448"/>
    </source>
</evidence>
<feature type="transmembrane region" description="Helical" evidence="2">
    <location>
        <begin position="262"/>
        <end position="289"/>
    </location>
</feature>
<dbReference type="NCBIfam" id="TIGR00797">
    <property type="entry name" value="matE"/>
    <property type="match status" value="1"/>
</dbReference>
<evidence type="ECO:0000313" key="3">
    <source>
        <dbReference type="EMBL" id="PWJ80404.1"/>
    </source>
</evidence>
<dbReference type="EMBL" id="QGHE01000005">
    <property type="protein sequence ID" value="PWJ80404.1"/>
    <property type="molecule type" value="Genomic_DNA"/>
</dbReference>
<organism evidence="3 4">
    <name type="scientific">Enterobacter agglomerans</name>
    <name type="common">Erwinia herbicola</name>
    <name type="synonym">Pantoea agglomerans</name>
    <dbReference type="NCBI Taxonomy" id="549"/>
    <lineage>
        <taxon>Bacteria</taxon>
        <taxon>Pseudomonadati</taxon>
        <taxon>Pseudomonadota</taxon>
        <taxon>Gammaproteobacteria</taxon>
        <taxon>Enterobacterales</taxon>
        <taxon>Erwiniaceae</taxon>
        <taxon>Pantoea</taxon>
        <taxon>Pantoea agglomerans group</taxon>
    </lineage>
</organism>
<feature type="transmembrane region" description="Helical" evidence="2">
    <location>
        <begin position="160"/>
        <end position="183"/>
    </location>
</feature>
<dbReference type="InterPro" id="IPR002528">
    <property type="entry name" value="MATE_fam"/>
</dbReference>
<keyword evidence="2" id="KW-1133">Transmembrane helix</keyword>
<dbReference type="RefSeq" id="WP_109652727.1">
    <property type="nucleotide sequence ID" value="NZ_CP134761.1"/>
</dbReference>
<feature type="transmembrane region" description="Helical" evidence="2">
    <location>
        <begin position="89"/>
        <end position="111"/>
    </location>
</feature>
<comment type="caution">
    <text evidence="3">The sequence shown here is derived from an EMBL/GenBank/DDBJ whole genome shotgun (WGS) entry which is preliminary data.</text>
</comment>
<keyword evidence="2" id="KW-0472">Membrane</keyword>
<name>A0ABD6XPU1_ENTAG</name>
<gene>
    <name evidence="3" type="ORF">C7430_105189</name>
</gene>
<feature type="transmembrane region" description="Helical" evidence="2">
    <location>
        <begin position="309"/>
        <end position="326"/>
    </location>
</feature>
<dbReference type="Pfam" id="PF01554">
    <property type="entry name" value="MatE"/>
    <property type="match status" value="2"/>
</dbReference>
<dbReference type="InterPro" id="IPR050222">
    <property type="entry name" value="MATE_MdtK"/>
</dbReference>
<protein>
    <submittedName>
        <fullName evidence="3">MATE family efflux protein</fullName>
    </submittedName>
</protein>
<feature type="transmembrane region" description="Helical" evidence="2">
    <location>
        <begin position="20"/>
        <end position="39"/>
    </location>
</feature>
<dbReference type="PANTHER" id="PTHR43298:SF2">
    <property type="entry name" value="FMN_FAD EXPORTER YEEO-RELATED"/>
    <property type="match status" value="1"/>
</dbReference>
<feature type="transmembrane region" description="Helical" evidence="2">
    <location>
        <begin position="233"/>
        <end position="256"/>
    </location>
</feature>
<feature type="transmembrane region" description="Helical" evidence="2">
    <location>
        <begin position="195"/>
        <end position="212"/>
    </location>
</feature>
<feature type="transmembrane region" description="Helical" evidence="2">
    <location>
        <begin position="378"/>
        <end position="399"/>
    </location>
</feature>
<evidence type="ECO:0000256" key="2">
    <source>
        <dbReference type="SAM" id="Phobius"/>
    </source>
</evidence>
<dbReference type="PANTHER" id="PTHR43298">
    <property type="entry name" value="MULTIDRUG RESISTANCE PROTEIN NORM-RELATED"/>
    <property type="match status" value="1"/>
</dbReference>
<reference evidence="3 4" key="1">
    <citation type="submission" date="2018-05" db="EMBL/GenBank/DDBJ databases">
        <title>Genomic Encyclopedia of Type Strains, Phase IV (KMG-V): Genome sequencing to study the core and pangenomes of soil and plant-associated prokaryotes.</title>
        <authorList>
            <person name="Whitman W."/>
        </authorList>
    </citation>
    <scope>NUCLEOTIDE SEQUENCE [LARGE SCALE GENOMIC DNA]</scope>
    <source>
        <strain evidence="3 4">PNG 92-11</strain>
    </source>
</reference>
<feature type="transmembrane region" description="Helical" evidence="2">
    <location>
        <begin position="131"/>
        <end position="148"/>
    </location>
</feature>
<evidence type="ECO:0000313" key="4">
    <source>
        <dbReference type="Proteomes" id="UP000245996"/>
    </source>
</evidence>
<dbReference type="Proteomes" id="UP000245996">
    <property type="component" value="Unassembled WGS sequence"/>
</dbReference>
<keyword evidence="2" id="KW-0812">Transmembrane</keyword>
<dbReference type="AlphaFoldDB" id="A0ABD6XPU1"/>
<feature type="transmembrane region" description="Helical" evidence="2">
    <location>
        <begin position="405"/>
        <end position="427"/>
    </location>
</feature>
<proteinExistence type="predicted"/>